<name>A0AAW4L1U2_9BACT</name>
<keyword evidence="3 5" id="KW-0808">Transferase</keyword>
<dbReference type="InterPro" id="IPR001173">
    <property type="entry name" value="Glyco_trans_2-like"/>
</dbReference>
<comment type="similarity">
    <text evidence="1">Belongs to the glycosyltransferase 2 family.</text>
</comment>
<sequence>MRIPAISILMPVRNEEKYLRAALASLQAQTFTDWELIVIDDGSDDSTPEILGAEAQHDIRLRVFRSPGKGLVPALNAGLVNCKAPLVARMDGDDVCHPRRLELQERFLRENPEVGLLACSFRHFPRQHLKIGMLAYEEWQNSLVGHEQIRRDLFVESPFVHPGVVMRKDILDAVGGYRDMGWAEDYDLWLRLAATGCRFARLPETLFFWRDRPERSTRTMAEYTAEAFRRCKVHHLKNGYLSGHEAVTLIGAGIEGRAWRKALAEAGIGVNRWVDLDPRKVGMVLHGAPVVAEHSVEPGSGPMLVTIGTRGSRNLVRGWAEGRRLTEGIDYICVT</sequence>
<feature type="domain" description="Glycosyltransferase 2-like" evidence="4">
    <location>
        <begin position="7"/>
        <end position="173"/>
    </location>
</feature>
<dbReference type="Gene3D" id="3.90.550.10">
    <property type="entry name" value="Spore Coat Polysaccharide Biosynthesis Protein SpsA, Chain A"/>
    <property type="match status" value="1"/>
</dbReference>
<dbReference type="SUPFAM" id="SSF53448">
    <property type="entry name" value="Nucleotide-diphospho-sugar transferases"/>
    <property type="match status" value="1"/>
</dbReference>
<dbReference type="PANTHER" id="PTHR43685:SF5">
    <property type="entry name" value="GLYCOSYLTRANSFERASE EPSE-RELATED"/>
    <property type="match status" value="1"/>
</dbReference>
<comment type="caution">
    <text evidence="5">The sequence shown here is derived from an EMBL/GenBank/DDBJ whole genome shotgun (WGS) entry which is preliminary data.</text>
</comment>
<dbReference type="PANTHER" id="PTHR43685">
    <property type="entry name" value="GLYCOSYLTRANSFERASE"/>
    <property type="match status" value="1"/>
</dbReference>
<evidence type="ECO:0000313" key="5">
    <source>
        <dbReference type="EMBL" id="MBT0665044.1"/>
    </source>
</evidence>
<dbReference type="InterPro" id="IPR050834">
    <property type="entry name" value="Glycosyltransf_2"/>
</dbReference>
<gene>
    <name evidence="5" type="ORF">KI809_12125</name>
</gene>
<accession>A0AAW4L1U2</accession>
<dbReference type="EMBL" id="JAHCVJ010000004">
    <property type="protein sequence ID" value="MBT0665044.1"/>
    <property type="molecule type" value="Genomic_DNA"/>
</dbReference>
<evidence type="ECO:0000259" key="4">
    <source>
        <dbReference type="Pfam" id="PF00535"/>
    </source>
</evidence>
<protein>
    <submittedName>
        <fullName evidence="5">Glycosyltransferase</fullName>
        <ecNumber evidence="5">2.4.-.-</ecNumber>
    </submittedName>
</protein>
<dbReference type="AlphaFoldDB" id="A0AAW4L1U2"/>
<evidence type="ECO:0000313" key="6">
    <source>
        <dbReference type="Proteomes" id="UP000811899"/>
    </source>
</evidence>
<proteinExistence type="inferred from homology"/>
<organism evidence="5 6">
    <name type="scientific">Geoanaerobacter pelophilus</name>
    <dbReference type="NCBI Taxonomy" id="60036"/>
    <lineage>
        <taxon>Bacteria</taxon>
        <taxon>Pseudomonadati</taxon>
        <taxon>Thermodesulfobacteriota</taxon>
        <taxon>Desulfuromonadia</taxon>
        <taxon>Geobacterales</taxon>
        <taxon>Geobacteraceae</taxon>
        <taxon>Geoanaerobacter</taxon>
    </lineage>
</organism>
<dbReference type="GO" id="GO:0016757">
    <property type="term" value="F:glycosyltransferase activity"/>
    <property type="evidence" value="ECO:0007669"/>
    <property type="project" value="UniProtKB-KW"/>
</dbReference>
<keyword evidence="6" id="KW-1185">Reference proteome</keyword>
<dbReference type="RefSeq" id="WP_214171806.1">
    <property type="nucleotide sequence ID" value="NZ_JAHCVJ010000004.1"/>
</dbReference>
<dbReference type="Proteomes" id="UP000811899">
    <property type="component" value="Unassembled WGS sequence"/>
</dbReference>
<dbReference type="EC" id="2.4.-.-" evidence="5"/>
<evidence type="ECO:0000256" key="3">
    <source>
        <dbReference type="ARBA" id="ARBA00022679"/>
    </source>
</evidence>
<dbReference type="InterPro" id="IPR029044">
    <property type="entry name" value="Nucleotide-diphossugar_trans"/>
</dbReference>
<reference evidence="5 6" key="1">
    <citation type="submission" date="2021-05" db="EMBL/GenBank/DDBJ databases">
        <title>The draft genome of Geobacter pelophilus DSM 12255.</title>
        <authorList>
            <person name="Xu Z."/>
            <person name="Masuda Y."/>
            <person name="Itoh H."/>
            <person name="Senoo K."/>
        </authorList>
    </citation>
    <scope>NUCLEOTIDE SEQUENCE [LARGE SCALE GENOMIC DNA]</scope>
    <source>
        <strain evidence="5 6">DSM 12255</strain>
    </source>
</reference>
<keyword evidence="2 5" id="KW-0328">Glycosyltransferase</keyword>
<evidence type="ECO:0000256" key="2">
    <source>
        <dbReference type="ARBA" id="ARBA00022676"/>
    </source>
</evidence>
<evidence type="ECO:0000256" key="1">
    <source>
        <dbReference type="ARBA" id="ARBA00006739"/>
    </source>
</evidence>
<dbReference type="Pfam" id="PF00535">
    <property type="entry name" value="Glycos_transf_2"/>
    <property type="match status" value="1"/>
</dbReference>